<dbReference type="Proteomes" id="UP001162156">
    <property type="component" value="Unassembled WGS sequence"/>
</dbReference>
<feature type="compositionally biased region" description="Acidic residues" evidence="1">
    <location>
        <begin position="1399"/>
        <end position="1417"/>
    </location>
</feature>
<feature type="compositionally biased region" description="Basic and acidic residues" evidence="1">
    <location>
        <begin position="1275"/>
        <end position="1320"/>
    </location>
</feature>
<feature type="compositionally biased region" description="Basic and acidic residues" evidence="1">
    <location>
        <begin position="1386"/>
        <end position="1398"/>
    </location>
</feature>
<evidence type="ECO:0000313" key="3">
    <source>
        <dbReference type="Proteomes" id="UP001162156"/>
    </source>
</evidence>
<evidence type="ECO:0000256" key="1">
    <source>
        <dbReference type="SAM" id="MobiDB-lite"/>
    </source>
</evidence>
<feature type="compositionally biased region" description="Polar residues" evidence="1">
    <location>
        <begin position="1563"/>
        <end position="1576"/>
    </location>
</feature>
<feature type="region of interest" description="Disordered" evidence="1">
    <location>
        <begin position="1760"/>
        <end position="1781"/>
    </location>
</feature>
<feature type="region of interest" description="Disordered" evidence="1">
    <location>
        <begin position="1375"/>
        <end position="1434"/>
    </location>
</feature>
<feature type="compositionally biased region" description="Basic and acidic residues" evidence="1">
    <location>
        <begin position="1418"/>
        <end position="1434"/>
    </location>
</feature>
<feature type="compositionally biased region" description="Low complexity" evidence="1">
    <location>
        <begin position="295"/>
        <end position="309"/>
    </location>
</feature>
<feature type="compositionally biased region" description="Low complexity" evidence="1">
    <location>
        <begin position="455"/>
        <end position="472"/>
    </location>
</feature>
<feature type="region of interest" description="Disordered" evidence="1">
    <location>
        <begin position="1027"/>
        <end position="1055"/>
    </location>
</feature>
<name>A0AAV8ZKJ3_9CUCU</name>
<feature type="compositionally biased region" description="Basic and acidic residues" evidence="1">
    <location>
        <begin position="349"/>
        <end position="362"/>
    </location>
</feature>
<feature type="compositionally biased region" description="Low complexity" evidence="1">
    <location>
        <begin position="219"/>
        <end position="243"/>
    </location>
</feature>
<feature type="compositionally biased region" description="Pro residues" evidence="1">
    <location>
        <begin position="93"/>
        <end position="127"/>
    </location>
</feature>
<feature type="compositionally biased region" description="Basic and acidic residues" evidence="1">
    <location>
        <begin position="37"/>
        <end position="50"/>
    </location>
</feature>
<feature type="compositionally biased region" description="Low complexity" evidence="1">
    <location>
        <begin position="259"/>
        <end position="275"/>
    </location>
</feature>
<feature type="compositionally biased region" description="Low complexity" evidence="1">
    <location>
        <begin position="367"/>
        <end position="403"/>
    </location>
</feature>
<feature type="region of interest" description="Disordered" evidence="1">
    <location>
        <begin position="648"/>
        <end position="673"/>
    </location>
</feature>
<feature type="region of interest" description="Disordered" evidence="1">
    <location>
        <begin position="790"/>
        <end position="811"/>
    </location>
</feature>
<proteinExistence type="predicted"/>
<accession>A0AAV8ZKJ3</accession>
<keyword evidence="3" id="KW-1185">Reference proteome</keyword>
<reference evidence="2" key="1">
    <citation type="journal article" date="2023" name="Insect Mol. Biol.">
        <title>Genome sequencing provides insights into the evolution of gene families encoding plant cell wall-degrading enzymes in longhorned beetles.</title>
        <authorList>
            <person name="Shin N.R."/>
            <person name="Okamura Y."/>
            <person name="Kirsch R."/>
            <person name="Pauchet Y."/>
        </authorList>
    </citation>
    <scope>NUCLEOTIDE SEQUENCE</scope>
    <source>
        <strain evidence="2">RBIC_L_NR</strain>
    </source>
</reference>
<feature type="region of interest" description="Disordered" evidence="1">
    <location>
        <begin position="1237"/>
        <end position="1257"/>
    </location>
</feature>
<feature type="compositionally biased region" description="Acidic residues" evidence="1">
    <location>
        <begin position="933"/>
        <end position="949"/>
    </location>
</feature>
<feature type="compositionally biased region" description="Low complexity" evidence="1">
    <location>
        <begin position="1326"/>
        <end position="1336"/>
    </location>
</feature>
<feature type="region of interest" description="Disordered" evidence="1">
    <location>
        <begin position="26"/>
        <end position="520"/>
    </location>
</feature>
<feature type="region of interest" description="Disordered" evidence="1">
    <location>
        <begin position="1463"/>
        <end position="1518"/>
    </location>
</feature>
<comment type="caution">
    <text evidence="2">The sequence shown here is derived from an EMBL/GenBank/DDBJ whole genome shotgun (WGS) entry which is preliminary data.</text>
</comment>
<feature type="compositionally biased region" description="Polar residues" evidence="1">
    <location>
        <begin position="1035"/>
        <end position="1044"/>
    </location>
</feature>
<gene>
    <name evidence="2" type="ORF">NQ314_004941</name>
</gene>
<evidence type="ECO:0000313" key="2">
    <source>
        <dbReference type="EMBL" id="KAJ8964404.1"/>
    </source>
</evidence>
<dbReference type="EMBL" id="JANEYF010001366">
    <property type="protein sequence ID" value="KAJ8964404.1"/>
    <property type="molecule type" value="Genomic_DNA"/>
</dbReference>
<sequence>MLKYKTQQWIPPQCVQNAMMTKDKKPFTYTPGGIDLSEVRSPRMARRIERNANLGGADDMPRQQLPPPQNMGPLPPSVQAVMRPQPQVQVFPSGPPPPPSMSRGGAPPPPPPPTNAPPPPPPPPSGPLPTQKVMTSDNQVLERPDMTKIIPDNPMALLRKTGGPQPRRSIVDEIFAQEGKAAPVPTSPPSIQQRPQQFEQQQQRYQPPVIERGAPISPVPQQYQPIQQSQTQPQQYQPPKQQYQPPPPQQRYPEAAAEQPRYQPPIIERQPIPRQNNIQPEVKTSTAHLGSLYIPPANQQQQPQRRVVSPPTPPERNLDSPTIQTPPLKEAPRPWQSKKPQQEEMPPWAKKDNQPPREREEIQNVYQSQSPPTQQQQSQQQRWPQSRPVQSSPPTQQPQHSPQLPGGVPVRIEIRTNTRPAPYQQPPRDPEERKPEAVYITQPIVLQHPGPRIPPQQKQQQQQWQPQNAPQQRVDNQGARVIPVQMEGANQGPRSPATPASDRTLNRQQSWGSNPTQSNSFKIIQKLTQTDDDDEVEDAPITEHAPKYPQNFQQVPADQLRRIKLNEGDQNLMNKFKQVVDDDNSEREVDPRYRGPAIPSKAFKLLQNMTDGSPDPNYYAVPTVSRGPQPQGNKGPQVRTIPVQIEGDDPPQPYVHPSEQVVPEPKKYTGSSIPSRSFKILQAMTAPDNYDKTETDQQKSYLNVNPMSKSNTKQPLTSNGAMTLITPPYPPPPYWHDYFYNYYYQDPQAGFSKEEYSDTSSKTTPRQTPTPRHTPVPFWSYMPPYPYPVPRRPSTAEGESDAETNTNPRSTPLHFYGYGYQYYPESEEARNIEEAQMYPPYPPYFDPYYYSYYYGYPPMYSPYHYYGPTSDTDDITGYSSMDELAYYNKRFTERNSRRNSLDATNPRSVMTPTLNVVEKVMNNRFEIGKTETESEQECSDSESDTETEDDVNKRDNINNPLKSIKSVNNILVYANEDNNSQCSDEVCIEEYSEEGNDDIDEENSLYIVDDDTYPHQLSVIYEESERTDSRLRSASAMSDSTTIAERSEDEEEHSPAVANLNKPFKFCVSITEEDTEEIKTTVTLGDREIKTFEDDNETNPSFTVKSPSLTPTERSLCRFDSTDEANKDTYIINEEDDEKVLTVEQPEKSIVEDDEGKESDESEDWWGIIGKEDDLPKPKPIILNRKHIEASKDQFEEDENSGKLIELESFVAKLEQIQKESGLWNIQLPTKDKSRTVYKQESTKDNGKKEKIFENKPNVTNNNVEKVANIFKTDADSNKDKDCVENRSYKDKESDKSDFYSTVKNEKDEIQTKQKIVSRDEDNDDSSTSYSNYNFSKKISGESKQKKGETNLLQHPLATGENLKILEKAEMLDENIPDIIYPDNNKSSEYKDPVKEYEVSEDCSEDLDSTSSEDESEDHPKEKDRNQNEEKEVQILSIKERIQALKENIKRKQCKLQEEELKNSVKEKISVVEPTSQNRSKTTSTKSSLKSFEEYSEEEEGDSGVTSDMSRHISDNEEFSELKKLTRYQRAATHSRLFKLLQDECENEDDEEEEEGKAIKTEPLNSGKMSIKQISITKEEPPRRDQLSLPLKKTNETESLCSSGINSPGSPVNERLVYELVQSLLKRKKGQKFRNMPKEKLYAAAVRILQEDMDGSENSSEDCSSFLSPLRGSTGYSTAAQTPQEFNSNYDEYKQYYESWSEAEKLYDENYEILPSKAFKLLQEHSNLSKTGAIAGLLAKCPRVLSSKNVHKKLMKLLESSDCPSPTPENPLESNEVTSAS</sequence>
<feature type="region of interest" description="Disordered" evidence="1">
    <location>
        <begin position="926"/>
        <end position="960"/>
    </location>
</feature>
<feature type="region of interest" description="Disordered" evidence="1">
    <location>
        <begin position="753"/>
        <end position="773"/>
    </location>
</feature>
<feature type="compositionally biased region" description="Basic and acidic residues" evidence="1">
    <location>
        <begin position="1339"/>
        <end position="1349"/>
    </location>
</feature>
<organism evidence="2 3">
    <name type="scientific">Rhamnusium bicolor</name>
    <dbReference type="NCBI Taxonomy" id="1586634"/>
    <lineage>
        <taxon>Eukaryota</taxon>
        <taxon>Metazoa</taxon>
        <taxon>Ecdysozoa</taxon>
        <taxon>Arthropoda</taxon>
        <taxon>Hexapoda</taxon>
        <taxon>Insecta</taxon>
        <taxon>Pterygota</taxon>
        <taxon>Neoptera</taxon>
        <taxon>Endopterygota</taxon>
        <taxon>Coleoptera</taxon>
        <taxon>Polyphaga</taxon>
        <taxon>Cucujiformia</taxon>
        <taxon>Chrysomeloidea</taxon>
        <taxon>Cerambycidae</taxon>
        <taxon>Lepturinae</taxon>
        <taxon>Rhagiini</taxon>
        <taxon>Rhamnusium</taxon>
    </lineage>
</organism>
<feature type="compositionally biased region" description="Low complexity" evidence="1">
    <location>
        <begin position="1480"/>
        <end position="1490"/>
    </location>
</feature>
<feature type="compositionally biased region" description="Basic and acidic residues" evidence="1">
    <location>
        <begin position="1241"/>
        <end position="1254"/>
    </location>
</feature>
<feature type="compositionally biased region" description="Polar residues" evidence="1">
    <location>
        <begin position="1772"/>
        <end position="1781"/>
    </location>
</feature>
<feature type="compositionally biased region" description="Basic and acidic residues" evidence="1">
    <location>
        <begin position="1577"/>
        <end position="1586"/>
    </location>
</feature>
<feature type="compositionally biased region" description="Pro residues" evidence="1">
    <location>
        <begin position="64"/>
        <end position="76"/>
    </location>
</feature>
<feature type="compositionally biased region" description="Basic and acidic residues" evidence="1">
    <location>
        <begin position="1509"/>
        <end position="1518"/>
    </location>
</feature>
<protein>
    <submittedName>
        <fullName evidence="2">Uncharacterized protein</fullName>
    </submittedName>
</protein>
<feature type="region of interest" description="Disordered" evidence="1">
    <location>
        <begin position="1544"/>
        <end position="1586"/>
    </location>
</feature>
<feature type="compositionally biased region" description="Low complexity" evidence="1">
    <location>
        <begin position="763"/>
        <end position="773"/>
    </location>
</feature>
<feature type="compositionally biased region" description="Polar residues" evidence="1">
    <location>
        <begin position="276"/>
        <end position="288"/>
    </location>
</feature>
<feature type="compositionally biased region" description="Acidic residues" evidence="1">
    <location>
        <begin position="1544"/>
        <end position="1555"/>
    </location>
</feature>
<feature type="compositionally biased region" description="Polar residues" evidence="1">
    <location>
        <begin position="501"/>
        <end position="520"/>
    </location>
</feature>
<feature type="region of interest" description="Disordered" evidence="1">
    <location>
        <begin position="1275"/>
        <end position="1360"/>
    </location>
</feature>
<feature type="compositionally biased region" description="Low complexity" evidence="1">
    <location>
        <begin position="192"/>
        <end position="208"/>
    </location>
</feature>